<feature type="transmembrane region" description="Helical" evidence="2">
    <location>
        <begin position="21"/>
        <end position="41"/>
    </location>
</feature>
<keyword evidence="2" id="KW-0472">Membrane</keyword>
<accession>A0ABW2CH97</accession>
<evidence type="ECO:0000313" key="3">
    <source>
        <dbReference type="EMBL" id="MFC6881104.1"/>
    </source>
</evidence>
<evidence type="ECO:0000313" key="4">
    <source>
        <dbReference type="Proteomes" id="UP001596380"/>
    </source>
</evidence>
<protein>
    <recommendedName>
        <fullName evidence="5">DUF4352 domain-containing protein</fullName>
    </recommendedName>
</protein>
<reference evidence="4" key="1">
    <citation type="journal article" date="2019" name="Int. J. Syst. Evol. Microbiol.">
        <title>The Global Catalogue of Microorganisms (GCM) 10K type strain sequencing project: providing services to taxonomists for standard genome sequencing and annotation.</title>
        <authorList>
            <consortium name="The Broad Institute Genomics Platform"/>
            <consortium name="The Broad Institute Genome Sequencing Center for Infectious Disease"/>
            <person name="Wu L."/>
            <person name="Ma J."/>
        </authorList>
    </citation>
    <scope>NUCLEOTIDE SEQUENCE [LARGE SCALE GENOMIC DNA]</scope>
    <source>
        <strain evidence="4">JCM 3369</strain>
    </source>
</reference>
<keyword evidence="2" id="KW-0812">Transmembrane</keyword>
<dbReference type="EMBL" id="JBHSXS010000007">
    <property type="protein sequence ID" value="MFC6881104.1"/>
    <property type="molecule type" value="Genomic_DNA"/>
</dbReference>
<comment type="caution">
    <text evidence="3">The sequence shown here is derived from an EMBL/GenBank/DDBJ whole genome shotgun (WGS) entry which is preliminary data.</text>
</comment>
<keyword evidence="4" id="KW-1185">Reference proteome</keyword>
<sequence length="245" mass="25756">MSNSHRSHRRRKKSSAGKLGLAGALTGAVGIAAVAAGIAVLRPDGDDGGKSAPPSLSSQSGQGEAGDAGPALAQKPATGPAQQFSTPEGYGYDLAAVKTGTDDHPLNGSKPPPSGMSYAYAEYVLTNNQRRPVLLQFPADLFMPLSTVPKESRDRCMPQPGIPSSMCTLPNHSRLTARLNGSKAPFKDSGDTMMPAGASYLVRVAVDMPVKNDLSADDLKLYVWEARFTSDRKGIELALPTDQPH</sequence>
<name>A0ABW2CH97_9ACTN</name>
<evidence type="ECO:0008006" key="5">
    <source>
        <dbReference type="Google" id="ProtNLM"/>
    </source>
</evidence>
<feature type="region of interest" description="Disordered" evidence="1">
    <location>
        <begin position="42"/>
        <end position="88"/>
    </location>
</feature>
<dbReference type="RefSeq" id="WP_160819387.1">
    <property type="nucleotide sequence ID" value="NZ_JBHSXS010000007.1"/>
</dbReference>
<gene>
    <name evidence="3" type="ORF">ACFQKB_15155</name>
</gene>
<evidence type="ECO:0000256" key="2">
    <source>
        <dbReference type="SAM" id="Phobius"/>
    </source>
</evidence>
<keyword evidence="2" id="KW-1133">Transmembrane helix</keyword>
<organism evidence="3 4">
    <name type="scientific">Actinomadura yumaensis</name>
    <dbReference type="NCBI Taxonomy" id="111807"/>
    <lineage>
        <taxon>Bacteria</taxon>
        <taxon>Bacillati</taxon>
        <taxon>Actinomycetota</taxon>
        <taxon>Actinomycetes</taxon>
        <taxon>Streptosporangiales</taxon>
        <taxon>Thermomonosporaceae</taxon>
        <taxon>Actinomadura</taxon>
    </lineage>
</organism>
<dbReference type="Proteomes" id="UP001596380">
    <property type="component" value="Unassembled WGS sequence"/>
</dbReference>
<evidence type="ECO:0000256" key="1">
    <source>
        <dbReference type="SAM" id="MobiDB-lite"/>
    </source>
</evidence>
<proteinExistence type="predicted"/>